<dbReference type="Proteomes" id="UP000801428">
    <property type="component" value="Unassembled WGS sequence"/>
</dbReference>
<name>A0A9P4T525_CURKU</name>
<reference evidence="1" key="1">
    <citation type="submission" date="2019-04" db="EMBL/GenBank/DDBJ databases">
        <title>Sequencing of skin fungus with MAO and IRED activity.</title>
        <authorList>
            <person name="Marsaioli A.J."/>
            <person name="Bonatto J.M.C."/>
            <person name="Reis Junior O."/>
        </authorList>
    </citation>
    <scope>NUCLEOTIDE SEQUENCE</scope>
    <source>
        <strain evidence="1">30M1</strain>
    </source>
</reference>
<sequence>MDHMPESSPDQRPFRFLDLPTELRFMIYERLTARLTLDLPLPELQTLGSNLRLIVPDVASAILRTCKMVRAEASPIIAKLHKADSTLRVIVGLPAVPLRMRQFHSLTSHLCNIARLVFEVRTNGCTFDQYRTRPFPGLQCITDMDNMNQADSSSSARMHFFRDVWHRASVGSWDVVELALLGHRSYRHSGRGGTPLLEETYNAESHIENFLERLRREKIATKGVDMVVYELLGVPPGPNMAREMILGVSYGGVLDEETWFSQWV</sequence>
<gene>
    <name evidence="1" type="ORF">E8E13_002005</name>
</gene>
<dbReference type="AlphaFoldDB" id="A0A9P4T525"/>
<evidence type="ECO:0008006" key="3">
    <source>
        <dbReference type="Google" id="ProtNLM"/>
    </source>
</evidence>
<evidence type="ECO:0000313" key="2">
    <source>
        <dbReference type="Proteomes" id="UP000801428"/>
    </source>
</evidence>
<proteinExistence type="predicted"/>
<keyword evidence="2" id="KW-1185">Reference proteome</keyword>
<dbReference type="OrthoDB" id="5314997at2759"/>
<organism evidence="1 2">
    <name type="scientific">Curvularia kusanoi</name>
    <name type="common">Cochliobolus kusanoi</name>
    <dbReference type="NCBI Taxonomy" id="90978"/>
    <lineage>
        <taxon>Eukaryota</taxon>
        <taxon>Fungi</taxon>
        <taxon>Dikarya</taxon>
        <taxon>Ascomycota</taxon>
        <taxon>Pezizomycotina</taxon>
        <taxon>Dothideomycetes</taxon>
        <taxon>Pleosporomycetidae</taxon>
        <taxon>Pleosporales</taxon>
        <taxon>Pleosporineae</taxon>
        <taxon>Pleosporaceae</taxon>
        <taxon>Curvularia</taxon>
    </lineage>
</organism>
<comment type="caution">
    <text evidence="1">The sequence shown here is derived from an EMBL/GenBank/DDBJ whole genome shotgun (WGS) entry which is preliminary data.</text>
</comment>
<accession>A0A9P4T525</accession>
<evidence type="ECO:0000313" key="1">
    <source>
        <dbReference type="EMBL" id="KAF2994596.1"/>
    </source>
</evidence>
<protein>
    <recommendedName>
        <fullName evidence="3">F-box domain-containing protein</fullName>
    </recommendedName>
</protein>
<dbReference type="EMBL" id="SWKU01000039">
    <property type="protein sequence ID" value="KAF2994596.1"/>
    <property type="molecule type" value="Genomic_DNA"/>
</dbReference>